<name>A0A075GDM1_9EURY</name>
<dbReference type="GO" id="GO:0008235">
    <property type="term" value="F:metalloexopeptidase activity"/>
    <property type="evidence" value="ECO:0007669"/>
    <property type="project" value="InterPro"/>
</dbReference>
<proteinExistence type="predicted"/>
<sequence>MKMRAPPIVGFNRELAFALMMRVKAVLLTLLFTTSMFAGCLGSDDRGSPVADDLDVGVQTLIGGIFQNVKFSASNDLSVYIPYLIMNPDSGYVQNSTIIDIKKGSSVEVSILAPPRAEIALFMIGELGRVDWPTRDSNTSWSTWVGDGGANSPSHGGIARVVGENSSFDSINYSTENGGKVAFQTFSVIRPSAPGFGPDAGGDFATGIMNGRTVYDRLYEITDPTPDTTDIDRRMGYWDRWAGQGNPAYEDAANYLVAELESFGLEVVKHRFEFTDIFSKQNPEALNVCGYRWGKEVPNEWLVFGAHFDVAPPANSAIPLLDPHITGSRTYGTRVGAYDNTAGTSMVLETAKMMSNFDSRRSMVFCLWSGEEGGKRGSDYWTDFYVKEDHPEVTVTNYINLDMAGVNWPGGGGAPHGDPEPSVDEDGYPKDEEVWPMRVYIGPTDSYENLSQKELVGLQEWIGSDALGVEQQIGTLTGEGFEEGTWKYNSWMASDRPEIIIYEDTTARSDHASFQDNLGTVTIGFGGLVDGYWCYHQVCDTLEEMEAWMDTTGKDYGEENTGVTNLVNSLDFITWWAVYSFFHLDEAPIENTLL</sequence>
<dbReference type="InterPro" id="IPR007484">
    <property type="entry name" value="Peptidase_M28"/>
</dbReference>
<dbReference type="Gene3D" id="3.40.630.10">
    <property type="entry name" value="Zn peptidases"/>
    <property type="match status" value="1"/>
</dbReference>
<dbReference type="InterPro" id="IPR045175">
    <property type="entry name" value="M28_fam"/>
</dbReference>
<evidence type="ECO:0000259" key="1">
    <source>
        <dbReference type="Pfam" id="PF04389"/>
    </source>
</evidence>
<dbReference type="PANTHER" id="PTHR12147">
    <property type="entry name" value="METALLOPEPTIDASE M28 FAMILY MEMBER"/>
    <property type="match status" value="1"/>
</dbReference>
<accession>A0A075GDM1</accession>
<evidence type="ECO:0000313" key="2">
    <source>
        <dbReference type="EMBL" id="AIF01370.1"/>
    </source>
</evidence>
<dbReference type="Pfam" id="PF04389">
    <property type="entry name" value="Peptidase_M28"/>
    <property type="match status" value="1"/>
</dbReference>
<reference evidence="2" key="1">
    <citation type="journal article" date="2014" name="Genome Biol. Evol.">
        <title>Pangenome evidence for extensive interdomain horizontal transfer affecting lineage core and shell genes in uncultured planktonic thaumarchaeota and euryarchaeota.</title>
        <authorList>
            <person name="Deschamps P."/>
            <person name="Zivanovic Y."/>
            <person name="Moreira D."/>
            <person name="Rodriguez-Valera F."/>
            <person name="Lopez-Garcia P."/>
        </authorList>
    </citation>
    <scope>NUCLEOTIDE SEQUENCE</scope>
</reference>
<dbReference type="EMBL" id="KF900619">
    <property type="protein sequence ID" value="AIF01370.1"/>
    <property type="molecule type" value="Genomic_DNA"/>
</dbReference>
<protein>
    <submittedName>
        <fullName evidence="2">Peptidase M28</fullName>
    </submittedName>
</protein>
<organism evidence="2">
    <name type="scientific">uncultured marine group II/III euryarchaeote KM3_146_G03</name>
    <dbReference type="NCBI Taxonomy" id="1457881"/>
    <lineage>
        <taxon>Archaea</taxon>
        <taxon>Methanobacteriati</taxon>
        <taxon>Methanobacteriota</taxon>
        <taxon>environmental samples</taxon>
    </lineage>
</organism>
<dbReference type="SUPFAM" id="SSF53187">
    <property type="entry name" value="Zn-dependent exopeptidases"/>
    <property type="match status" value="1"/>
</dbReference>
<dbReference type="AlphaFoldDB" id="A0A075GDM1"/>
<dbReference type="GO" id="GO:0006508">
    <property type="term" value="P:proteolysis"/>
    <property type="evidence" value="ECO:0007669"/>
    <property type="project" value="InterPro"/>
</dbReference>
<feature type="domain" description="Peptidase M28" evidence="1">
    <location>
        <begin position="292"/>
        <end position="409"/>
    </location>
</feature>
<dbReference type="PANTHER" id="PTHR12147:SF26">
    <property type="entry name" value="PEPTIDASE M28 DOMAIN-CONTAINING PROTEIN"/>
    <property type="match status" value="1"/>
</dbReference>